<dbReference type="Gene3D" id="1.20.1280.50">
    <property type="match status" value="1"/>
</dbReference>
<dbReference type="PANTHER" id="PTHR35546">
    <property type="entry name" value="F-BOX PROTEIN INTERACTION DOMAIN PROTEIN-RELATED"/>
    <property type="match status" value="1"/>
</dbReference>
<proteinExistence type="predicted"/>
<keyword evidence="3" id="KW-1185">Reference proteome</keyword>
<evidence type="ECO:0000313" key="2">
    <source>
        <dbReference type="EMBL" id="KAK1399348.1"/>
    </source>
</evidence>
<dbReference type="Pfam" id="PF00646">
    <property type="entry name" value="F-box"/>
    <property type="match status" value="1"/>
</dbReference>
<dbReference type="SMART" id="SM00256">
    <property type="entry name" value="FBOX"/>
    <property type="match status" value="1"/>
</dbReference>
<reference evidence="2" key="2">
    <citation type="submission" date="2023-05" db="EMBL/GenBank/DDBJ databases">
        <authorList>
            <person name="Schelkunov M.I."/>
        </authorList>
    </citation>
    <scope>NUCLEOTIDE SEQUENCE</scope>
    <source>
        <strain evidence="2">Hsosn_3</strain>
        <tissue evidence="2">Leaf</tissue>
    </source>
</reference>
<dbReference type="InterPro" id="IPR013187">
    <property type="entry name" value="F-box-assoc_dom_typ3"/>
</dbReference>
<dbReference type="AlphaFoldDB" id="A0AAD8N9B1"/>
<sequence>MVTFARRKKLKSADLIGGNYEDLIDKILLCLPERSLFRFKSVSKKWNSLISDPRFCLNHTLKNPTSRIPSGLFFYNGKFDNKNVTVHSVSLSKSGDEGYCVRNLATNQQKFVPLPKLYPRTWGSAWFLAFDPSVSSHYKILCIQEVEYRTHQFLIFSSETGQWKDTNVTTYEYHLPHKSGNRVYLQGAIHCLVHCYYSNIKCYRFDVEAEKLTIISLPYHDSSSMIRYFGEFTGHLHLVYVRDQYAKRFRVLELDHVSKEWVPKYHVQINRLISQFPEVVEKVTDDNKCEYLFSILSVVRGEKEENSALVMAIPGKVVSYNLKSKKVEVLSEFPLQNIELDFVYRTYVFPFIPTLHPL</sequence>
<feature type="domain" description="F-box" evidence="1">
    <location>
        <begin position="19"/>
        <end position="59"/>
    </location>
</feature>
<reference evidence="2" key="1">
    <citation type="submission" date="2023-02" db="EMBL/GenBank/DDBJ databases">
        <title>Genome of toxic invasive species Heracleum sosnowskyi carries increased number of genes despite the absence of recent whole-genome duplications.</title>
        <authorList>
            <person name="Schelkunov M."/>
            <person name="Shtratnikova V."/>
            <person name="Makarenko M."/>
            <person name="Klepikova A."/>
            <person name="Omelchenko D."/>
            <person name="Novikova G."/>
            <person name="Obukhova E."/>
            <person name="Bogdanov V."/>
            <person name="Penin A."/>
            <person name="Logacheva M."/>
        </authorList>
    </citation>
    <scope>NUCLEOTIDE SEQUENCE</scope>
    <source>
        <strain evidence="2">Hsosn_3</strain>
        <tissue evidence="2">Leaf</tissue>
    </source>
</reference>
<organism evidence="2 3">
    <name type="scientific">Heracleum sosnowskyi</name>
    <dbReference type="NCBI Taxonomy" id="360622"/>
    <lineage>
        <taxon>Eukaryota</taxon>
        <taxon>Viridiplantae</taxon>
        <taxon>Streptophyta</taxon>
        <taxon>Embryophyta</taxon>
        <taxon>Tracheophyta</taxon>
        <taxon>Spermatophyta</taxon>
        <taxon>Magnoliopsida</taxon>
        <taxon>eudicotyledons</taxon>
        <taxon>Gunneridae</taxon>
        <taxon>Pentapetalae</taxon>
        <taxon>asterids</taxon>
        <taxon>campanulids</taxon>
        <taxon>Apiales</taxon>
        <taxon>Apiaceae</taxon>
        <taxon>Apioideae</taxon>
        <taxon>apioid superclade</taxon>
        <taxon>Tordylieae</taxon>
        <taxon>Tordyliinae</taxon>
        <taxon>Heracleum</taxon>
    </lineage>
</organism>
<dbReference type="PANTHER" id="PTHR35546:SF134">
    <property type="entry name" value="F-BOX ASSOCIATED DOMAIN-CONTAINING PROTEIN"/>
    <property type="match status" value="1"/>
</dbReference>
<name>A0AAD8N9B1_9APIA</name>
<dbReference type="InterPro" id="IPR001810">
    <property type="entry name" value="F-box_dom"/>
</dbReference>
<dbReference type="Proteomes" id="UP001237642">
    <property type="component" value="Unassembled WGS sequence"/>
</dbReference>
<protein>
    <recommendedName>
        <fullName evidence="1">F-box domain-containing protein</fullName>
    </recommendedName>
</protein>
<evidence type="ECO:0000313" key="3">
    <source>
        <dbReference type="Proteomes" id="UP001237642"/>
    </source>
</evidence>
<dbReference type="Pfam" id="PF08268">
    <property type="entry name" value="FBA_3"/>
    <property type="match status" value="1"/>
</dbReference>
<comment type="caution">
    <text evidence="2">The sequence shown here is derived from an EMBL/GenBank/DDBJ whole genome shotgun (WGS) entry which is preliminary data.</text>
</comment>
<gene>
    <name evidence="2" type="ORF">POM88_009211</name>
</gene>
<dbReference type="SUPFAM" id="SSF81383">
    <property type="entry name" value="F-box domain"/>
    <property type="match status" value="1"/>
</dbReference>
<dbReference type="EMBL" id="JAUIZM010000002">
    <property type="protein sequence ID" value="KAK1399348.1"/>
    <property type="molecule type" value="Genomic_DNA"/>
</dbReference>
<dbReference type="InterPro" id="IPR036047">
    <property type="entry name" value="F-box-like_dom_sf"/>
</dbReference>
<dbReference type="InterPro" id="IPR055290">
    <property type="entry name" value="At3g26010-like"/>
</dbReference>
<dbReference type="CDD" id="cd22157">
    <property type="entry name" value="F-box_AtFBW1-like"/>
    <property type="match status" value="1"/>
</dbReference>
<accession>A0AAD8N9B1</accession>
<evidence type="ECO:0000259" key="1">
    <source>
        <dbReference type="SMART" id="SM00256"/>
    </source>
</evidence>